<dbReference type="PRINTS" id="PR00401">
    <property type="entry name" value="SH2DOMAIN"/>
</dbReference>
<name>A0A3P8XGN9_ESOLU</name>
<evidence type="ECO:0000256" key="2">
    <source>
        <dbReference type="ARBA" id="ARBA00022999"/>
    </source>
</evidence>
<dbReference type="Proteomes" id="UP000265140">
    <property type="component" value="Chromosome 17"/>
</dbReference>
<dbReference type="AlphaFoldDB" id="A0A3P8XGN9"/>
<keyword evidence="9" id="KW-1185">Reference proteome</keyword>
<dbReference type="RefSeq" id="XP_010880194.1">
    <property type="nucleotide sequence ID" value="XM_010881892.2"/>
</dbReference>
<dbReference type="InterPro" id="IPR036028">
    <property type="entry name" value="SH3-like_dom_sf"/>
</dbReference>
<proteinExistence type="predicted"/>
<keyword evidence="3" id="KW-0449">Lipoprotein</keyword>
<dbReference type="SMART" id="SM00252">
    <property type="entry name" value="SH2"/>
    <property type="match status" value="1"/>
</dbReference>
<evidence type="ECO:0000256" key="5">
    <source>
        <dbReference type="PROSITE-ProRule" id="PRU00192"/>
    </source>
</evidence>
<dbReference type="STRING" id="8010.ENSELUP00000003755"/>
<dbReference type="InterPro" id="IPR036860">
    <property type="entry name" value="SH2_dom_sf"/>
</dbReference>
<evidence type="ECO:0000313" key="8">
    <source>
        <dbReference type="Ensembl" id="ENSELUP00000003755.1"/>
    </source>
</evidence>
<evidence type="ECO:0000256" key="1">
    <source>
        <dbReference type="ARBA" id="ARBA00022443"/>
    </source>
</evidence>
<evidence type="ECO:0000259" key="7">
    <source>
        <dbReference type="PROSITE" id="PS50002"/>
    </source>
</evidence>
<feature type="domain" description="SH3" evidence="7">
    <location>
        <begin position="26"/>
        <end position="86"/>
    </location>
</feature>
<feature type="domain" description="SH2" evidence="6">
    <location>
        <begin position="88"/>
        <end position="186"/>
    </location>
</feature>
<dbReference type="Bgee" id="ENSELUG00000004947">
    <property type="expression patterns" value="Expressed in spleen and 11 other cell types or tissues"/>
</dbReference>
<reference evidence="9" key="1">
    <citation type="journal article" date="2014" name="PLoS ONE">
        <title>The genome and linkage map of the northern pike (Esox lucius): conserved synteny revealed between the salmonid sister group and the Neoteleostei.</title>
        <authorList>
            <person name="Rondeau E.B."/>
            <person name="Minkley D.R."/>
            <person name="Leong J.S."/>
            <person name="Messmer A.M."/>
            <person name="Jantzen J.R."/>
            <person name="von Schalburg K.R."/>
            <person name="Lemon C."/>
            <person name="Bird N.H."/>
            <person name="Koop B.F."/>
        </authorList>
    </citation>
    <scope>NUCLEOTIDE SEQUENCE</scope>
</reference>
<keyword evidence="2 4" id="KW-0727">SH2 domain</keyword>
<dbReference type="PROSITE" id="PS50001">
    <property type="entry name" value="SH2"/>
    <property type="match status" value="1"/>
</dbReference>
<dbReference type="SMART" id="SM00326">
    <property type="entry name" value="SH3"/>
    <property type="match status" value="1"/>
</dbReference>
<dbReference type="KEGG" id="els:105017352"/>
<organism evidence="8 9">
    <name type="scientific">Esox lucius</name>
    <name type="common">Northern pike</name>
    <dbReference type="NCBI Taxonomy" id="8010"/>
    <lineage>
        <taxon>Eukaryota</taxon>
        <taxon>Metazoa</taxon>
        <taxon>Chordata</taxon>
        <taxon>Craniata</taxon>
        <taxon>Vertebrata</taxon>
        <taxon>Euteleostomi</taxon>
        <taxon>Actinopterygii</taxon>
        <taxon>Neopterygii</taxon>
        <taxon>Teleostei</taxon>
        <taxon>Protacanthopterygii</taxon>
        <taxon>Esociformes</taxon>
        <taxon>Esocidae</taxon>
        <taxon>Esox</taxon>
    </lineage>
</organism>
<dbReference type="OrthoDB" id="9924021at2759"/>
<dbReference type="CTD" id="100536664"/>
<dbReference type="SUPFAM" id="SSF55550">
    <property type="entry name" value="SH2 domain"/>
    <property type="match status" value="1"/>
</dbReference>
<dbReference type="Gene3D" id="2.30.30.40">
    <property type="entry name" value="SH3 Domains"/>
    <property type="match status" value="1"/>
</dbReference>
<evidence type="ECO:0000313" key="9">
    <source>
        <dbReference type="Proteomes" id="UP000265140"/>
    </source>
</evidence>
<accession>A0A3P8XGN9</accession>
<dbReference type="Gene3D" id="3.30.505.10">
    <property type="entry name" value="SH2 domain"/>
    <property type="match status" value="1"/>
</dbReference>
<reference evidence="8" key="4">
    <citation type="submission" date="2025-09" db="UniProtKB">
        <authorList>
            <consortium name="Ensembl"/>
        </authorList>
    </citation>
    <scope>IDENTIFICATION</scope>
</reference>
<reference evidence="8" key="2">
    <citation type="submission" date="2020-02" db="EMBL/GenBank/DDBJ databases">
        <title>Esox lucius (northern pike) genome, fEsoLuc1, primary haplotype.</title>
        <authorList>
            <person name="Myers G."/>
            <person name="Karagic N."/>
            <person name="Meyer A."/>
            <person name="Pippel M."/>
            <person name="Reichard M."/>
            <person name="Winkler S."/>
            <person name="Tracey A."/>
            <person name="Sims Y."/>
            <person name="Howe K."/>
            <person name="Rhie A."/>
            <person name="Formenti G."/>
            <person name="Durbin R."/>
            <person name="Fedrigo O."/>
            <person name="Jarvis E.D."/>
        </authorList>
    </citation>
    <scope>NUCLEOTIDE SEQUENCE [LARGE SCALE GENOMIC DNA]</scope>
</reference>
<evidence type="ECO:0000256" key="3">
    <source>
        <dbReference type="ARBA" id="ARBA00023288"/>
    </source>
</evidence>
<dbReference type="PANTHER" id="PTHR46037">
    <property type="entry name" value="PROTEIN ENHANCER OF SEVENLESS 2B"/>
    <property type="match status" value="1"/>
</dbReference>
<dbReference type="InParanoid" id="A0A3P8XGN9"/>
<keyword evidence="1 5" id="KW-0728">SH3 domain</keyword>
<dbReference type="InterPro" id="IPR001452">
    <property type="entry name" value="SH3_domain"/>
</dbReference>
<dbReference type="PROSITE" id="PS50002">
    <property type="entry name" value="SH3"/>
    <property type="match status" value="1"/>
</dbReference>
<evidence type="ECO:0000256" key="4">
    <source>
        <dbReference type="PROSITE-ProRule" id="PRU00191"/>
    </source>
</evidence>
<dbReference type="InterPro" id="IPR000980">
    <property type="entry name" value="SH2"/>
</dbReference>
<dbReference type="Pfam" id="PF00017">
    <property type="entry name" value="SH2"/>
    <property type="match status" value="1"/>
</dbReference>
<dbReference type="GeneID" id="105017352"/>
<dbReference type="InterPro" id="IPR043539">
    <property type="entry name" value="Grb2-like"/>
</dbReference>
<protein>
    <submittedName>
        <fullName evidence="8">Uncharacterized protein</fullName>
    </submittedName>
</protein>
<sequence length="260" mass="29428">MGNCPIKFRSNMATLENTTDLAMSENNGPIIVSLYDIPSQSPLESSIHMGERLTVLSDDGEFCMVRSTITGNESYIPSNYTAKVINRWQYEGISRSKAEELLLLPFNHTGAFLVRKSQTNPDSYSLSVRGRSDSLNLGTVKHYRICRLQNDWFYISPSITFNSLCQLVDHYSESADGLCCSLREPCIIHGSISTSMTRPYPKAIRRPTLNWKDVDRSMIFRKTRADSEDSLVSEGLREAIRSYIYMTEAGCQDCGTRWNT</sequence>
<evidence type="ECO:0000259" key="6">
    <source>
        <dbReference type="PROSITE" id="PS50001"/>
    </source>
</evidence>
<dbReference type="OMA" id="CIGERLT"/>
<dbReference type="GeneTree" id="ENSGT00940000160331"/>
<dbReference type="SUPFAM" id="SSF50044">
    <property type="entry name" value="SH3-domain"/>
    <property type="match status" value="1"/>
</dbReference>
<reference evidence="8" key="3">
    <citation type="submission" date="2025-08" db="UniProtKB">
        <authorList>
            <consortium name="Ensembl"/>
        </authorList>
    </citation>
    <scope>IDENTIFICATION</scope>
</reference>
<dbReference type="Ensembl" id="ENSELUT00000013488.3">
    <property type="protein sequence ID" value="ENSELUP00000003755.1"/>
    <property type="gene ID" value="ENSELUG00000004947.3"/>
</dbReference>